<name>A0AAD5CPF0_AMBAR</name>
<dbReference type="AlphaFoldDB" id="A0AAD5CPF0"/>
<dbReference type="EMBL" id="JAMZMK010007179">
    <property type="protein sequence ID" value="KAI7745658.1"/>
    <property type="molecule type" value="Genomic_DNA"/>
</dbReference>
<dbReference type="Proteomes" id="UP001206925">
    <property type="component" value="Unassembled WGS sequence"/>
</dbReference>
<comment type="caution">
    <text evidence="1">The sequence shown here is derived from an EMBL/GenBank/DDBJ whole genome shotgun (WGS) entry which is preliminary data.</text>
</comment>
<reference evidence="1" key="1">
    <citation type="submission" date="2022-06" db="EMBL/GenBank/DDBJ databases">
        <title>Uncovering the hologenomic basis of an extraordinary plant invasion.</title>
        <authorList>
            <person name="Bieker V.C."/>
            <person name="Martin M.D."/>
            <person name="Gilbert T."/>
            <person name="Hodgins K."/>
            <person name="Battlay P."/>
            <person name="Petersen B."/>
            <person name="Wilson J."/>
        </authorList>
    </citation>
    <scope>NUCLEOTIDE SEQUENCE</scope>
    <source>
        <strain evidence="1">AA19_3_7</strain>
        <tissue evidence="1">Leaf</tissue>
    </source>
</reference>
<gene>
    <name evidence="1" type="ORF">M8C21_023190</name>
</gene>
<evidence type="ECO:0000313" key="1">
    <source>
        <dbReference type="EMBL" id="KAI7745658.1"/>
    </source>
</evidence>
<organism evidence="1 2">
    <name type="scientific">Ambrosia artemisiifolia</name>
    <name type="common">Common ragweed</name>
    <dbReference type="NCBI Taxonomy" id="4212"/>
    <lineage>
        <taxon>Eukaryota</taxon>
        <taxon>Viridiplantae</taxon>
        <taxon>Streptophyta</taxon>
        <taxon>Embryophyta</taxon>
        <taxon>Tracheophyta</taxon>
        <taxon>Spermatophyta</taxon>
        <taxon>Magnoliopsida</taxon>
        <taxon>eudicotyledons</taxon>
        <taxon>Gunneridae</taxon>
        <taxon>Pentapetalae</taxon>
        <taxon>asterids</taxon>
        <taxon>campanulids</taxon>
        <taxon>Asterales</taxon>
        <taxon>Asteraceae</taxon>
        <taxon>Asteroideae</taxon>
        <taxon>Heliantheae alliance</taxon>
        <taxon>Heliantheae</taxon>
        <taxon>Ambrosia</taxon>
    </lineage>
</organism>
<proteinExistence type="predicted"/>
<protein>
    <submittedName>
        <fullName evidence="1">Uncharacterized protein</fullName>
    </submittedName>
</protein>
<sequence length="45" mass="4542">MSTSSVGDKSVALSSSVEDIYNTAEMSKSSVGDKSVALTSSLVEG</sequence>
<keyword evidence="2" id="KW-1185">Reference proteome</keyword>
<evidence type="ECO:0000313" key="2">
    <source>
        <dbReference type="Proteomes" id="UP001206925"/>
    </source>
</evidence>
<accession>A0AAD5CPF0</accession>